<proteinExistence type="predicted"/>
<protein>
    <submittedName>
        <fullName evidence="1">Uncharacterized protein</fullName>
    </submittedName>
</protein>
<accession>A0ABP0NEI6</accession>
<reference evidence="1 2" key="1">
    <citation type="submission" date="2024-02" db="EMBL/GenBank/DDBJ databases">
        <authorList>
            <person name="Chen Y."/>
            <person name="Shah S."/>
            <person name="Dougan E. K."/>
            <person name="Thang M."/>
            <person name="Chan C."/>
        </authorList>
    </citation>
    <scope>NUCLEOTIDE SEQUENCE [LARGE SCALE GENOMIC DNA]</scope>
</reference>
<gene>
    <name evidence="1" type="ORF">CCMP2556_LOCUS30591</name>
</gene>
<organism evidence="1 2">
    <name type="scientific">Durusdinium trenchii</name>
    <dbReference type="NCBI Taxonomy" id="1381693"/>
    <lineage>
        <taxon>Eukaryota</taxon>
        <taxon>Sar</taxon>
        <taxon>Alveolata</taxon>
        <taxon>Dinophyceae</taxon>
        <taxon>Suessiales</taxon>
        <taxon>Symbiodiniaceae</taxon>
        <taxon>Durusdinium</taxon>
    </lineage>
</organism>
<comment type="caution">
    <text evidence="1">The sequence shown here is derived from an EMBL/GenBank/DDBJ whole genome shotgun (WGS) entry which is preliminary data.</text>
</comment>
<dbReference type="EMBL" id="CAXAMN010021684">
    <property type="protein sequence ID" value="CAK9062200.1"/>
    <property type="molecule type" value="Genomic_DNA"/>
</dbReference>
<sequence length="104" mass="12111">MKDRLGNEKLDQYRRKMEKTGATGRKYCPLEACTEAGFNNSVWQLQFHQQTVFEVTSTWVILGACNLWQVKSPIKIVWFRSRSPVMNCITHRSSTCTTFHHITT</sequence>
<name>A0ABP0NEI6_9DINO</name>
<dbReference type="Proteomes" id="UP001642484">
    <property type="component" value="Unassembled WGS sequence"/>
</dbReference>
<evidence type="ECO:0000313" key="2">
    <source>
        <dbReference type="Proteomes" id="UP001642484"/>
    </source>
</evidence>
<keyword evidence="2" id="KW-1185">Reference proteome</keyword>
<evidence type="ECO:0000313" key="1">
    <source>
        <dbReference type="EMBL" id="CAK9062200.1"/>
    </source>
</evidence>